<dbReference type="PANTHER" id="PTHR48111:SF50">
    <property type="entry name" value="KDP OPERON TRANSCRIPTIONAL REGULATORY PROTEIN KDPE"/>
    <property type="match status" value="1"/>
</dbReference>
<dbReference type="InterPro" id="IPR016032">
    <property type="entry name" value="Sig_transdc_resp-reg_C-effctor"/>
</dbReference>
<dbReference type="GO" id="GO:0000976">
    <property type="term" value="F:transcription cis-regulatory region binding"/>
    <property type="evidence" value="ECO:0007669"/>
    <property type="project" value="TreeGrafter"/>
</dbReference>
<reference evidence="4 5" key="1">
    <citation type="submission" date="2018-04" db="EMBL/GenBank/DDBJ databases">
        <title>Denitrifier Microvirgula.</title>
        <authorList>
            <person name="Anderson E."/>
            <person name="Jang J."/>
            <person name="Ishii S."/>
        </authorList>
    </citation>
    <scope>NUCLEOTIDE SEQUENCE [LARGE SCALE GENOMIC DNA]</scope>
    <source>
        <strain evidence="4 5">BE2.4</strain>
    </source>
</reference>
<dbReference type="Gene3D" id="1.10.10.10">
    <property type="entry name" value="Winged helix-like DNA-binding domain superfamily/Winged helix DNA-binding domain"/>
    <property type="match status" value="1"/>
</dbReference>
<dbReference type="SUPFAM" id="SSF46894">
    <property type="entry name" value="C-terminal effector domain of the bipartite response regulators"/>
    <property type="match status" value="1"/>
</dbReference>
<dbReference type="GO" id="GO:0032993">
    <property type="term" value="C:protein-DNA complex"/>
    <property type="evidence" value="ECO:0007669"/>
    <property type="project" value="TreeGrafter"/>
</dbReference>
<evidence type="ECO:0000313" key="4">
    <source>
        <dbReference type="EMBL" id="AVY92974.1"/>
    </source>
</evidence>
<feature type="domain" description="OmpR/PhoB-type" evidence="3">
    <location>
        <begin position="124"/>
        <end position="221"/>
    </location>
</feature>
<dbReference type="GO" id="GO:0006355">
    <property type="term" value="P:regulation of DNA-templated transcription"/>
    <property type="evidence" value="ECO:0007669"/>
    <property type="project" value="InterPro"/>
</dbReference>
<dbReference type="GO" id="GO:0000156">
    <property type="term" value="F:phosphorelay response regulator activity"/>
    <property type="evidence" value="ECO:0007669"/>
    <property type="project" value="TreeGrafter"/>
</dbReference>
<name>A0A2S0P6H3_9NEIS</name>
<keyword evidence="5" id="KW-1185">Reference proteome</keyword>
<feature type="DNA-binding region" description="OmpR/PhoB-type" evidence="2">
    <location>
        <begin position="124"/>
        <end position="221"/>
    </location>
</feature>
<dbReference type="OrthoDB" id="1971692at2"/>
<dbReference type="AlphaFoldDB" id="A0A2S0P6H3"/>
<evidence type="ECO:0000259" key="3">
    <source>
        <dbReference type="PROSITE" id="PS51755"/>
    </source>
</evidence>
<dbReference type="InterPro" id="IPR036388">
    <property type="entry name" value="WH-like_DNA-bd_sf"/>
</dbReference>
<proteinExistence type="predicted"/>
<sequence length="222" mass="24983">MLHCHAGYYRHPAVNWTGYDVSDNNCLYLQHIYTARHYLNRNFISDRKEWCAATFTLDTHGCPARRTTDVSPDPDPFPPPLRIVVTVPPGQTVTVTGTPRAPCDIAEVAARVRACLDDIGIEGEATAVYDDGVLSIDFSRHQVRRQGQPLSLTRKEFSLLALLAQQPGRLLTQSCLLRTLWGPTHEDDAHYLRILVGKLRQKLGDPRYILTEPGVGLRFLPR</sequence>
<dbReference type="InterPro" id="IPR039420">
    <property type="entry name" value="WalR-like"/>
</dbReference>
<dbReference type="Proteomes" id="UP000244173">
    <property type="component" value="Chromosome"/>
</dbReference>
<dbReference type="KEGG" id="maer:DAI18_02145"/>
<dbReference type="PANTHER" id="PTHR48111">
    <property type="entry name" value="REGULATOR OF RPOS"/>
    <property type="match status" value="1"/>
</dbReference>
<dbReference type="GO" id="GO:0005829">
    <property type="term" value="C:cytosol"/>
    <property type="evidence" value="ECO:0007669"/>
    <property type="project" value="TreeGrafter"/>
</dbReference>
<organism evidence="4 5">
    <name type="scientific">Microvirgula aerodenitrificans</name>
    <dbReference type="NCBI Taxonomy" id="57480"/>
    <lineage>
        <taxon>Bacteria</taxon>
        <taxon>Pseudomonadati</taxon>
        <taxon>Pseudomonadota</taxon>
        <taxon>Betaproteobacteria</taxon>
        <taxon>Neisseriales</taxon>
        <taxon>Aquaspirillaceae</taxon>
        <taxon>Microvirgula</taxon>
    </lineage>
</organism>
<dbReference type="EMBL" id="CP028519">
    <property type="protein sequence ID" value="AVY92974.1"/>
    <property type="molecule type" value="Genomic_DNA"/>
</dbReference>
<evidence type="ECO:0000256" key="1">
    <source>
        <dbReference type="ARBA" id="ARBA00023125"/>
    </source>
</evidence>
<dbReference type="SMART" id="SM00862">
    <property type="entry name" value="Trans_reg_C"/>
    <property type="match status" value="1"/>
</dbReference>
<dbReference type="PROSITE" id="PS51755">
    <property type="entry name" value="OMPR_PHOB"/>
    <property type="match status" value="1"/>
</dbReference>
<protein>
    <recommendedName>
        <fullName evidence="3">OmpR/PhoB-type domain-containing protein</fullName>
    </recommendedName>
</protein>
<dbReference type="STRING" id="1122240.GCA_000620105_03360"/>
<dbReference type="CDD" id="cd00383">
    <property type="entry name" value="trans_reg_C"/>
    <property type="match status" value="1"/>
</dbReference>
<evidence type="ECO:0000256" key="2">
    <source>
        <dbReference type="PROSITE-ProRule" id="PRU01091"/>
    </source>
</evidence>
<keyword evidence="1 2" id="KW-0238">DNA-binding</keyword>
<gene>
    <name evidence="4" type="ORF">DAI18_02145</name>
</gene>
<evidence type="ECO:0000313" key="5">
    <source>
        <dbReference type="Proteomes" id="UP000244173"/>
    </source>
</evidence>
<accession>A0A2S0P6H3</accession>
<dbReference type="InterPro" id="IPR001867">
    <property type="entry name" value="OmpR/PhoB-type_DNA-bd"/>
</dbReference>
<dbReference type="Pfam" id="PF00486">
    <property type="entry name" value="Trans_reg_C"/>
    <property type="match status" value="1"/>
</dbReference>